<reference evidence="8" key="1">
    <citation type="submission" date="2022-06" db="EMBL/GenBank/DDBJ databases">
        <title>Ornithinimicrobium JY.X270.</title>
        <authorList>
            <person name="Huang Y."/>
        </authorList>
    </citation>
    <scope>NUCLEOTIDE SEQUENCE</scope>
    <source>
        <strain evidence="8">JY.X270</strain>
    </source>
</reference>
<evidence type="ECO:0000313" key="9">
    <source>
        <dbReference type="Proteomes" id="UP001056535"/>
    </source>
</evidence>
<keyword evidence="2" id="KW-0902">Two-component regulatory system</keyword>
<dbReference type="Pfam" id="PF00072">
    <property type="entry name" value="Response_reg"/>
    <property type="match status" value="1"/>
</dbReference>
<accession>A0ABY4YFT7</accession>
<proteinExistence type="predicted"/>
<evidence type="ECO:0000256" key="2">
    <source>
        <dbReference type="ARBA" id="ARBA00023012"/>
    </source>
</evidence>
<evidence type="ECO:0000256" key="3">
    <source>
        <dbReference type="ARBA" id="ARBA00023015"/>
    </source>
</evidence>
<dbReference type="Gene3D" id="3.40.50.2300">
    <property type="match status" value="1"/>
</dbReference>
<keyword evidence="5" id="KW-0804">Transcription</keyword>
<dbReference type="PANTHER" id="PTHR48111:SF1">
    <property type="entry name" value="TWO-COMPONENT RESPONSE REGULATOR ORR33"/>
    <property type="match status" value="1"/>
</dbReference>
<dbReference type="InterPro" id="IPR001789">
    <property type="entry name" value="Sig_transdc_resp-reg_receiver"/>
</dbReference>
<dbReference type="PROSITE" id="PS50110">
    <property type="entry name" value="RESPONSE_REGULATORY"/>
    <property type="match status" value="1"/>
</dbReference>
<dbReference type="InterPro" id="IPR039420">
    <property type="entry name" value="WalR-like"/>
</dbReference>
<evidence type="ECO:0000256" key="6">
    <source>
        <dbReference type="PROSITE-ProRule" id="PRU00169"/>
    </source>
</evidence>
<dbReference type="SUPFAM" id="SSF52172">
    <property type="entry name" value="CheY-like"/>
    <property type="match status" value="1"/>
</dbReference>
<dbReference type="PANTHER" id="PTHR48111">
    <property type="entry name" value="REGULATOR OF RPOS"/>
    <property type="match status" value="1"/>
</dbReference>
<protein>
    <submittedName>
        <fullName evidence="8">Response regulator transcription factor</fullName>
    </submittedName>
</protein>
<keyword evidence="9" id="KW-1185">Reference proteome</keyword>
<feature type="domain" description="Response regulatory" evidence="7">
    <location>
        <begin position="1"/>
        <end position="116"/>
    </location>
</feature>
<evidence type="ECO:0000256" key="4">
    <source>
        <dbReference type="ARBA" id="ARBA00023125"/>
    </source>
</evidence>
<name>A0ABY4YFT7_9MICO</name>
<evidence type="ECO:0000256" key="5">
    <source>
        <dbReference type="ARBA" id="ARBA00023163"/>
    </source>
</evidence>
<organism evidence="8 9">
    <name type="scientific">Ornithinimicrobium cryptoxanthini</name>
    <dbReference type="NCBI Taxonomy" id="2934161"/>
    <lineage>
        <taxon>Bacteria</taxon>
        <taxon>Bacillati</taxon>
        <taxon>Actinomycetota</taxon>
        <taxon>Actinomycetes</taxon>
        <taxon>Micrococcales</taxon>
        <taxon>Ornithinimicrobiaceae</taxon>
        <taxon>Ornithinimicrobium</taxon>
    </lineage>
</organism>
<dbReference type="CDD" id="cd17535">
    <property type="entry name" value="REC_NarL-like"/>
    <property type="match status" value="1"/>
</dbReference>
<gene>
    <name evidence="8" type="ORF">NF557_13620</name>
</gene>
<sequence length="118" mass="12678">MLLVDDQPRYMQALASVVGETVGFTVVGQAGTGEECLRLAPTLRADLVLLDVNLPGLDGVEVARRLRGGDAPPVVVLLSTYDEEAGERFVVESGANAYVTKSAFAPELLTRMWARWSA</sequence>
<feature type="modified residue" description="4-aspartylphosphate" evidence="6">
    <location>
        <position position="51"/>
    </location>
</feature>
<evidence type="ECO:0000313" key="8">
    <source>
        <dbReference type="EMBL" id="USQ75641.1"/>
    </source>
</evidence>
<dbReference type="InterPro" id="IPR058245">
    <property type="entry name" value="NreC/VraR/RcsB-like_REC"/>
</dbReference>
<evidence type="ECO:0000256" key="1">
    <source>
        <dbReference type="ARBA" id="ARBA00022553"/>
    </source>
</evidence>
<dbReference type="EMBL" id="CP099490">
    <property type="protein sequence ID" value="USQ75641.1"/>
    <property type="molecule type" value="Genomic_DNA"/>
</dbReference>
<dbReference type="Proteomes" id="UP001056535">
    <property type="component" value="Chromosome"/>
</dbReference>
<keyword evidence="4" id="KW-0238">DNA-binding</keyword>
<dbReference type="InterPro" id="IPR011006">
    <property type="entry name" value="CheY-like_superfamily"/>
</dbReference>
<keyword evidence="3" id="KW-0805">Transcription regulation</keyword>
<evidence type="ECO:0000259" key="7">
    <source>
        <dbReference type="PROSITE" id="PS50110"/>
    </source>
</evidence>
<dbReference type="SMART" id="SM00448">
    <property type="entry name" value="REC"/>
    <property type="match status" value="1"/>
</dbReference>
<keyword evidence="1 6" id="KW-0597">Phosphoprotein</keyword>
<dbReference type="RefSeq" id="WP_252620067.1">
    <property type="nucleotide sequence ID" value="NZ_CP099490.1"/>
</dbReference>